<sequence length="222" mass="25329">MKLLELTWDVSSNTIFIPLSFLQKQLTKRQILRIVASIYDTLGLVSPITVVAKIFLQSLWKDHLRWDKLLLEDQQKHEMAQHHLVLDLTIPRTPTCIPSTHSLFERLTTSHIHGRLATCLLCRGIPSNRTWTRCDVKLLMGRTRLAPLHNTVTIPRRELSALALGATLMSHLNKQLNVTVSQQHIWSDSKTALQWSKTSGNLPIFIQNRVKTIKKNAPNAVL</sequence>
<dbReference type="OrthoDB" id="5872779at2759"/>
<dbReference type="AlphaFoldDB" id="A0A2G9UD87"/>
<organism evidence="1 2">
    <name type="scientific">Teladorsagia circumcincta</name>
    <name type="common">Brown stomach worm</name>
    <name type="synonym">Ostertagia circumcincta</name>
    <dbReference type="NCBI Taxonomy" id="45464"/>
    <lineage>
        <taxon>Eukaryota</taxon>
        <taxon>Metazoa</taxon>
        <taxon>Ecdysozoa</taxon>
        <taxon>Nematoda</taxon>
        <taxon>Chromadorea</taxon>
        <taxon>Rhabditida</taxon>
        <taxon>Rhabditina</taxon>
        <taxon>Rhabditomorpha</taxon>
        <taxon>Strongyloidea</taxon>
        <taxon>Trichostrongylidae</taxon>
        <taxon>Teladorsagia</taxon>
    </lineage>
</organism>
<name>A0A2G9UD87_TELCI</name>
<dbReference type="Pfam" id="PF05380">
    <property type="entry name" value="Peptidase_A17"/>
    <property type="match status" value="1"/>
</dbReference>
<protein>
    <submittedName>
        <fullName evidence="1">Pao retrotransposon peptidase</fullName>
    </submittedName>
</protein>
<keyword evidence="2" id="KW-1185">Reference proteome</keyword>
<evidence type="ECO:0000313" key="1">
    <source>
        <dbReference type="EMBL" id="PIO68199.1"/>
    </source>
</evidence>
<accession>A0A2G9UD87</accession>
<reference evidence="1 2" key="1">
    <citation type="submission" date="2015-09" db="EMBL/GenBank/DDBJ databases">
        <title>Draft genome of the parasitic nematode Teladorsagia circumcincta isolate WARC Sus (inbred).</title>
        <authorList>
            <person name="Mitreva M."/>
        </authorList>
    </citation>
    <scope>NUCLEOTIDE SEQUENCE [LARGE SCALE GENOMIC DNA]</scope>
    <source>
        <strain evidence="1 2">S</strain>
    </source>
</reference>
<dbReference type="InterPro" id="IPR008042">
    <property type="entry name" value="Retrotrans_Pao"/>
</dbReference>
<dbReference type="EMBL" id="KZ347211">
    <property type="protein sequence ID" value="PIO68199.1"/>
    <property type="molecule type" value="Genomic_DNA"/>
</dbReference>
<proteinExistence type="predicted"/>
<gene>
    <name evidence="1" type="ORF">TELCIR_10028</name>
</gene>
<evidence type="ECO:0000313" key="2">
    <source>
        <dbReference type="Proteomes" id="UP000230423"/>
    </source>
</evidence>
<dbReference type="PANTHER" id="PTHR47331">
    <property type="entry name" value="PHD-TYPE DOMAIN-CONTAINING PROTEIN"/>
    <property type="match status" value="1"/>
</dbReference>
<dbReference type="Proteomes" id="UP000230423">
    <property type="component" value="Unassembled WGS sequence"/>
</dbReference>